<evidence type="ECO:0000256" key="1">
    <source>
        <dbReference type="SAM" id="MobiDB-lite"/>
    </source>
</evidence>
<evidence type="ECO:0000313" key="3">
    <source>
        <dbReference type="Proteomes" id="UP000652219"/>
    </source>
</evidence>
<dbReference type="Proteomes" id="UP000652219">
    <property type="component" value="Unassembled WGS sequence"/>
</dbReference>
<evidence type="ECO:0000313" key="2">
    <source>
        <dbReference type="EMBL" id="KAF6815070.1"/>
    </source>
</evidence>
<sequence length="115" mass="12586">MEPIGLRRSSSERWTLKLELERSGTWKCSVTIVRSVSSVPKERRPPSKVRQLESTSKNGAVSGSALLRRCIAVTVRWPDATLQPAYSYTTKFAALLPSSALRYANPSKGVPGPGI</sequence>
<gene>
    <name evidence="2" type="ORF">CSOJ01_03707</name>
</gene>
<dbReference type="AlphaFoldDB" id="A0A8H6JM00"/>
<organism evidence="2 3">
    <name type="scientific">Colletotrichum sojae</name>
    <dbReference type="NCBI Taxonomy" id="2175907"/>
    <lineage>
        <taxon>Eukaryota</taxon>
        <taxon>Fungi</taxon>
        <taxon>Dikarya</taxon>
        <taxon>Ascomycota</taxon>
        <taxon>Pezizomycotina</taxon>
        <taxon>Sordariomycetes</taxon>
        <taxon>Hypocreomycetidae</taxon>
        <taxon>Glomerellales</taxon>
        <taxon>Glomerellaceae</taxon>
        <taxon>Colletotrichum</taxon>
        <taxon>Colletotrichum orchidearum species complex</taxon>
    </lineage>
</organism>
<dbReference type="EMBL" id="WIGN01000038">
    <property type="protein sequence ID" value="KAF6815070.1"/>
    <property type="molecule type" value="Genomic_DNA"/>
</dbReference>
<protein>
    <submittedName>
        <fullName evidence="2">Uncharacterized protein</fullName>
    </submittedName>
</protein>
<keyword evidence="3" id="KW-1185">Reference proteome</keyword>
<reference evidence="2 3" key="1">
    <citation type="journal article" date="2020" name="Phytopathology">
        <title>Genome Sequence Resources of Colletotrichum truncatum, C. plurivorum, C. musicola, and C. sojae: Four Species Pathogenic to Soybean (Glycine max).</title>
        <authorList>
            <person name="Rogerio F."/>
            <person name="Boufleur T.R."/>
            <person name="Ciampi-Guillardi M."/>
            <person name="Sukno S.A."/>
            <person name="Thon M.R."/>
            <person name="Massola Junior N.S."/>
            <person name="Baroncelli R."/>
        </authorList>
    </citation>
    <scope>NUCLEOTIDE SEQUENCE [LARGE SCALE GENOMIC DNA]</scope>
    <source>
        <strain evidence="2 3">LFN0009</strain>
    </source>
</reference>
<comment type="caution">
    <text evidence="2">The sequence shown here is derived from an EMBL/GenBank/DDBJ whole genome shotgun (WGS) entry which is preliminary data.</text>
</comment>
<name>A0A8H6JM00_9PEZI</name>
<proteinExistence type="predicted"/>
<feature type="region of interest" description="Disordered" evidence="1">
    <location>
        <begin position="37"/>
        <end position="60"/>
    </location>
</feature>
<accession>A0A8H6JM00</accession>